<dbReference type="AlphaFoldDB" id="A0A1H6C949"/>
<protein>
    <submittedName>
        <fullName evidence="1">Uncharacterized protein</fullName>
    </submittedName>
</protein>
<evidence type="ECO:0000313" key="1">
    <source>
        <dbReference type="EMBL" id="SEG69155.1"/>
    </source>
</evidence>
<dbReference type="EMBL" id="FNUY01000009">
    <property type="protein sequence ID" value="SEG69155.1"/>
    <property type="molecule type" value="Genomic_DNA"/>
</dbReference>
<reference evidence="1 2" key="1">
    <citation type="submission" date="2016-10" db="EMBL/GenBank/DDBJ databases">
        <authorList>
            <person name="de Groot N.N."/>
        </authorList>
    </citation>
    <scope>NUCLEOTIDE SEQUENCE [LARGE SCALE GENOMIC DNA]</scope>
    <source>
        <strain evidence="1 2">DSM 26656</strain>
    </source>
</reference>
<sequence>MAPQTVSATTEIGCEGVFRVDVPLDPRTLLPRLHDIGIWLVEWQIPHQAPVSMQPQNDRLRISFPEQRYAHAFHMQFGGQVVEE</sequence>
<organism evidence="1 2">
    <name type="scientific">Bosea lathyri</name>
    <dbReference type="NCBI Taxonomy" id="1036778"/>
    <lineage>
        <taxon>Bacteria</taxon>
        <taxon>Pseudomonadati</taxon>
        <taxon>Pseudomonadota</taxon>
        <taxon>Alphaproteobacteria</taxon>
        <taxon>Hyphomicrobiales</taxon>
        <taxon>Boseaceae</taxon>
        <taxon>Bosea</taxon>
    </lineage>
</organism>
<proteinExistence type="predicted"/>
<keyword evidence="2" id="KW-1185">Reference proteome</keyword>
<evidence type="ECO:0000313" key="2">
    <source>
        <dbReference type="Proteomes" id="UP000236743"/>
    </source>
</evidence>
<gene>
    <name evidence="1" type="ORF">SAMN04488115_109122</name>
</gene>
<dbReference type="Proteomes" id="UP000236743">
    <property type="component" value="Unassembled WGS sequence"/>
</dbReference>
<name>A0A1H6C949_9HYPH</name>
<accession>A0A1H6C949</accession>